<keyword evidence="2" id="KW-0812">Transmembrane</keyword>
<accession>A0AAE0XH23</accession>
<name>A0AAE0XH23_9PEZI</name>
<comment type="caution">
    <text evidence="3">The sequence shown here is derived from an EMBL/GenBank/DDBJ whole genome shotgun (WGS) entry which is preliminary data.</text>
</comment>
<feature type="transmembrane region" description="Helical" evidence="2">
    <location>
        <begin position="53"/>
        <end position="70"/>
    </location>
</feature>
<evidence type="ECO:0000313" key="4">
    <source>
        <dbReference type="Proteomes" id="UP001270362"/>
    </source>
</evidence>
<proteinExistence type="predicted"/>
<feature type="region of interest" description="Disordered" evidence="1">
    <location>
        <begin position="126"/>
        <end position="146"/>
    </location>
</feature>
<evidence type="ECO:0000313" key="3">
    <source>
        <dbReference type="EMBL" id="KAK3693275.1"/>
    </source>
</evidence>
<evidence type="ECO:0000256" key="1">
    <source>
        <dbReference type="SAM" id="MobiDB-lite"/>
    </source>
</evidence>
<dbReference type="AlphaFoldDB" id="A0AAE0XH23"/>
<reference evidence="3" key="1">
    <citation type="journal article" date="2023" name="Mol. Phylogenet. Evol.">
        <title>Genome-scale phylogeny and comparative genomics of the fungal order Sordariales.</title>
        <authorList>
            <person name="Hensen N."/>
            <person name="Bonometti L."/>
            <person name="Westerberg I."/>
            <person name="Brannstrom I.O."/>
            <person name="Guillou S."/>
            <person name="Cros-Aarteil S."/>
            <person name="Calhoun S."/>
            <person name="Haridas S."/>
            <person name="Kuo A."/>
            <person name="Mondo S."/>
            <person name="Pangilinan J."/>
            <person name="Riley R."/>
            <person name="LaButti K."/>
            <person name="Andreopoulos B."/>
            <person name="Lipzen A."/>
            <person name="Chen C."/>
            <person name="Yan M."/>
            <person name="Daum C."/>
            <person name="Ng V."/>
            <person name="Clum A."/>
            <person name="Steindorff A."/>
            <person name="Ohm R.A."/>
            <person name="Martin F."/>
            <person name="Silar P."/>
            <person name="Natvig D.O."/>
            <person name="Lalanne C."/>
            <person name="Gautier V."/>
            <person name="Ament-Velasquez S.L."/>
            <person name="Kruys A."/>
            <person name="Hutchinson M.I."/>
            <person name="Powell A.J."/>
            <person name="Barry K."/>
            <person name="Miller A.N."/>
            <person name="Grigoriev I.V."/>
            <person name="Debuchy R."/>
            <person name="Gladieux P."/>
            <person name="Hiltunen Thoren M."/>
            <person name="Johannesson H."/>
        </authorList>
    </citation>
    <scope>NUCLEOTIDE SEQUENCE</scope>
    <source>
        <strain evidence="3">CBS 314.62</strain>
    </source>
</reference>
<feature type="transmembrane region" description="Helical" evidence="2">
    <location>
        <begin position="82"/>
        <end position="105"/>
    </location>
</feature>
<dbReference type="EMBL" id="JAULSO010000001">
    <property type="protein sequence ID" value="KAK3693275.1"/>
    <property type="molecule type" value="Genomic_DNA"/>
</dbReference>
<protein>
    <recommendedName>
        <fullName evidence="5">Transmembrane protein</fullName>
    </recommendedName>
</protein>
<keyword evidence="4" id="KW-1185">Reference proteome</keyword>
<organism evidence="3 4">
    <name type="scientific">Podospora appendiculata</name>
    <dbReference type="NCBI Taxonomy" id="314037"/>
    <lineage>
        <taxon>Eukaryota</taxon>
        <taxon>Fungi</taxon>
        <taxon>Dikarya</taxon>
        <taxon>Ascomycota</taxon>
        <taxon>Pezizomycotina</taxon>
        <taxon>Sordariomycetes</taxon>
        <taxon>Sordariomycetidae</taxon>
        <taxon>Sordariales</taxon>
        <taxon>Podosporaceae</taxon>
        <taxon>Podospora</taxon>
    </lineage>
</organism>
<keyword evidence="2" id="KW-1133">Transmembrane helix</keyword>
<gene>
    <name evidence="3" type="ORF">B0T22DRAFT_37021</name>
</gene>
<evidence type="ECO:0000256" key="2">
    <source>
        <dbReference type="SAM" id="Phobius"/>
    </source>
</evidence>
<sequence>MVFCYTYHLHRCCPFGACVVSWRKPGARFLFPTSFTLRCCSFLLPFRTRSFSFLFLCLVLFTLIPGPFSLCTPLDFEFPFFLLRLVCSTFLSSLCVSSRSFPVLWADRQADRKKALALTVNELQNRTQKSGRKLPESRRPVRGARITMPGRTTRWSKWREAQRQVCRQGTPQDRVSSGRTLRRTRSSTRRYEAQNKSRNVNLIKKN</sequence>
<dbReference type="Proteomes" id="UP001270362">
    <property type="component" value="Unassembled WGS sequence"/>
</dbReference>
<reference evidence="3" key="2">
    <citation type="submission" date="2023-06" db="EMBL/GenBank/DDBJ databases">
        <authorList>
            <consortium name="Lawrence Berkeley National Laboratory"/>
            <person name="Haridas S."/>
            <person name="Hensen N."/>
            <person name="Bonometti L."/>
            <person name="Westerberg I."/>
            <person name="Brannstrom I.O."/>
            <person name="Guillou S."/>
            <person name="Cros-Aarteil S."/>
            <person name="Calhoun S."/>
            <person name="Kuo A."/>
            <person name="Mondo S."/>
            <person name="Pangilinan J."/>
            <person name="Riley R."/>
            <person name="Labutti K."/>
            <person name="Andreopoulos B."/>
            <person name="Lipzen A."/>
            <person name="Chen C."/>
            <person name="Yanf M."/>
            <person name="Daum C."/>
            <person name="Ng V."/>
            <person name="Clum A."/>
            <person name="Steindorff A."/>
            <person name="Ohm R."/>
            <person name="Martin F."/>
            <person name="Silar P."/>
            <person name="Natvig D."/>
            <person name="Lalanne C."/>
            <person name="Gautier V."/>
            <person name="Ament-Velasquez S.L."/>
            <person name="Kruys A."/>
            <person name="Hutchinson M.I."/>
            <person name="Powell A.J."/>
            <person name="Barry K."/>
            <person name="Miller A.N."/>
            <person name="Grigoriev I.V."/>
            <person name="Debuchy R."/>
            <person name="Gladieux P."/>
            <person name="Thoren M.H."/>
            <person name="Johannesson H."/>
        </authorList>
    </citation>
    <scope>NUCLEOTIDE SEQUENCE</scope>
    <source>
        <strain evidence="3">CBS 314.62</strain>
    </source>
</reference>
<evidence type="ECO:0008006" key="5">
    <source>
        <dbReference type="Google" id="ProtNLM"/>
    </source>
</evidence>
<keyword evidence="2" id="KW-0472">Membrane</keyword>
<feature type="region of interest" description="Disordered" evidence="1">
    <location>
        <begin position="166"/>
        <end position="206"/>
    </location>
</feature>